<evidence type="ECO:0000256" key="3">
    <source>
        <dbReference type="SAM" id="MobiDB-lite"/>
    </source>
</evidence>
<evidence type="ECO:0000313" key="5">
    <source>
        <dbReference type="EMBL" id="BBH94285.1"/>
    </source>
</evidence>
<protein>
    <submittedName>
        <fullName evidence="5">Monooxygenase</fullName>
    </submittedName>
</protein>
<dbReference type="InterPro" id="IPR011251">
    <property type="entry name" value="Luciferase-like_dom"/>
</dbReference>
<dbReference type="InterPro" id="IPR050766">
    <property type="entry name" value="Bact_Lucif_Oxidored"/>
</dbReference>
<dbReference type="SUPFAM" id="SSF51679">
    <property type="entry name" value="Bacterial luciferase-like"/>
    <property type="match status" value="1"/>
</dbReference>
<proteinExistence type="predicted"/>
<sequence>MSRPRLTFHYFHLMPWPDLPPDFDEKYDSAWVTLPNSIYDPEKGHALYNRYFDELERADKLGWDSVCVNEHHQNAYGTMPSPNIMAAVLTQRVKRAKIGIIGNALPLHDDPLRVAEEIAMLDVISGGRIISGFVRGTGMEYFSYNINPTLSRERMNEAHDLIIQAWTRPGPFSFEGEHYNYRYVNIWPRPLQKPHPPIWMPGTASLETIDFAAAHRYPYMTVFMPMEQRKRAYELYRRLAEEKYGYEAQPEQLAFCVPIAIAETDELAMKEGERYMMWLFQKAMKVPTEFFMPPGYMSLRSIRAAIENRASFGFGNTTFKELVEQGVVIAGSPATVIEKLSYYTEVLHAGMLVTGGCTDGMPDYLVLKHQEMMAKEVMPYFRRQEPPPEPRPVEIGNQRSS</sequence>
<dbReference type="PANTHER" id="PTHR30137:SF8">
    <property type="entry name" value="BLR5498 PROTEIN"/>
    <property type="match status" value="1"/>
</dbReference>
<dbReference type="PANTHER" id="PTHR30137">
    <property type="entry name" value="LUCIFERASE-LIKE MONOOXYGENASE"/>
    <property type="match status" value="1"/>
</dbReference>
<dbReference type="Gene3D" id="3.20.20.30">
    <property type="entry name" value="Luciferase-like domain"/>
    <property type="match status" value="1"/>
</dbReference>
<gene>
    <name evidence="5" type="ORF">KTA_24840</name>
</gene>
<keyword evidence="1" id="KW-0560">Oxidoreductase</keyword>
<dbReference type="AlphaFoldDB" id="A0A455T692"/>
<dbReference type="GO" id="GO:0004497">
    <property type="term" value="F:monooxygenase activity"/>
    <property type="evidence" value="ECO:0007669"/>
    <property type="project" value="UniProtKB-KW"/>
</dbReference>
<feature type="region of interest" description="Disordered" evidence="3">
    <location>
        <begin position="382"/>
        <end position="401"/>
    </location>
</feature>
<evidence type="ECO:0000256" key="2">
    <source>
        <dbReference type="ARBA" id="ARBA00023033"/>
    </source>
</evidence>
<name>A0A455T692_9CHLR</name>
<feature type="domain" description="Luciferase-like" evidence="4">
    <location>
        <begin position="53"/>
        <end position="345"/>
    </location>
</feature>
<organism evidence="5">
    <name type="scientific">Thermogemmatispora argillosa</name>
    <dbReference type="NCBI Taxonomy" id="2045280"/>
    <lineage>
        <taxon>Bacteria</taxon>
        <taxon>Bacillati</taxon>
        <taxon>Chloroflexota</taxon>
        <taxon>Ktedonobacteria</taxon>
        <taxon>Thermogemmatisporales</taxon>
        <taxon>Thermogemmatisporaceae</taxon>
        <taxon>Thermogemmatispora</taxon>
    </lineage>
</organism>
<accession>A0A455T692</accession>
<dbReference type="GO" id="GO:0005829">
    <property type="term" value="C:cytosol"/>
    <property type="evidence" value="ECO:0007669"/>
    <property type="project" value="TreeGrafter"/>
</dbReference>
<dbReference type="InterPro" id="IPR036661">
    <property type="entry name" value="Luciferase-like_sf"/>
</dbReference>
<dbReference type="Pfam" id="PF00296">
    <property type="entry name" value="Bac_luciferase"/>
    <property type="match status" value="1"/>
</dbReference>
<dbReference type="GO" id="GO:0016705">
    <property type="term" value="F:oxidoreductase activity, acting on paired donors, with incorporation or reduction of molecular oxygen"/>
    <property type="evidence" value="ECO:0007669"/>
    <property type="project" value="InterPro"/>
</dbReference>
<evidence type="ECO:0000256" key="1">
    <source>
        <dbReference type="ARBA" id="ARBA00023002"/>
    </source>
</evidence>
<evidence type="ECO:0000259" key="4">
    <source>
        <dbReference type="Pfam" id="PF00296"/>
    </source>
</evidence>
<dbReference type="EMBL" id="AP019377">
    <property type="protein sequence ID" value="BBH94285.1"/>
    <property type="molecule type" value="Genomic_DNA"/>
</dbReference>
<feature type="compositionally biased region" description="Basic and acidic residues" evidence="3">
    <location>
        <begin position="382"/>
        <end position="392"/>
    </location>
</feature>
<reference evidence="5" key="1">
    <citation type="submission" date="2018-12" db="EMBL/GenBank/DDBJ databases">
        <title>Novel natural products biosynthetic potential of the class Ktedonobacteria.</title>
        <authorList>
            <person name="Zheng Y."/>
            <person name="Saitou A."/>
            <person name="Wang C.M."/>
            <person name="Toyoda A."/>
            <person name="Minakuchi Y."/>
            <person name="Sekiguchi Y."/>
            <person name="Ueda K."/>
            <person name="Takano H."/>
            <person name="Sakai Y."/>
            <person name="Yokota A."/>
            <person name="Yabe S."/>
        </authorList>
    </citation>
    <scope>NUCLEOTIDE SEQUENCE</scope>
    <source>
        <strain evidence="5">A3-2</strain>
    </source>
</reference>
<keyword evidence="2 5" id="KW-0503">Monooxygenase</keyword>